<dbReference type="AlphaFoldDB" id="A0A495RB89"/>
<dbReference type="EMBL" id="RBWY01000005">
    <property type="protein sequence ID" value="RKS84520.1"/>
    <property type="molecule type" value="Genomic_DNA"/>
</dbReference>
<organism evidence="2 3">
    <name type="scientific">Orbus hercynius</name>
    <dbReference type="NCBI Taxonomy" id="593135"/>
    <lineage>
        <taxon>Bacteria</taxon>
        <taxon>Pseudomonadati</taxon>
        <taxon>Pseudomonadota</taxon>
        <taxon>Gammaproteobacteria</taxon>
        <taxon>Orbales</taxon>
        <taxon>Orbaceae</taxon>
        <taxon>Orbus</taxon>
    </lineage>
</organism>
<evidence type="ECO:0000313" key="3">
    <source>
        <dbReference type="Proteomes" id="UP000278542"/>
    </source>
</evidence>
<name>A0A495RB89_9GAMM</name>
<reference evidence="2 3" key="1">
    <citation type="submission" date="2018-10" db="EMBL/GenBank/DDBJ databases">
        <title>Genomic Encyclopedia of Type Strains, Phase IV (KMG-IV): sequencing the most valuable type-strain genomes for metagenomic binning, comparative biology and taxonomic classification.</title>
        <authorList>
            <person name="Goeker M."/>
        </authorList>
    </citation>
    <scope>NUCLEOTIDE SEQUENCE [LARGE SCALE GENOMIC DNA]</scope>
    <source>
        <strain evidence="2 3">DSM 22228</strain>
    </source>
</reference>
<keyword evidence="1" id="KW-0472">Membrane</keyword>
<proteinExistence type="predicted"/>
<dbReference type="Proteomes" id="UP000278542">
    <property type="component" value="Unassembled WGS sequence"/>
</dbReference>
<accession>A0A495RB89</accession>
<evidence type="ECO:0000256" key="1">
    <source>
        <dbReference type="SAM" id="Phobius"/>
    </source>
</evidence>
<evidence type="ECO:0000313" key="2">
    <source>
        <dbReference type="EMBL" id="RKS84520.1"/>
    </source>
</evidence>
<sequence length="532" mass="57690">MLKRANISLLRYINSELFIFRFLVILSQFYKKDLTKLGFLYQLILITRNGFILYCISFFSYAGLTGKLANPISGDKPTLSAGHLVTIKSGNNLNLIGLKIDDKSYFTTAEVKKALSRVGIGTIRTETPNSITRKLGNGTGKISVVYKVLTDADASDLNGDRITILSSKTIKAGWYYMNGKVETALTTALSNQNFCDLATQTIAIVPYFKISGPLILSTQFGYPNTEVYDINDTNSPIWNTTQNPVNRLEIDVATACYTKPNLMYGTQEYQGLSSQWLPTKGFIPKHTSRQPTANTSGSFPTTGFNGAYFDVVLAGKTAQQIINNSRITAIAGSNVTLKLSTVPAKSATSNILRVELSGPSSGQKSAIPGKVAVNGLPATFELNDGESTIYQFTLSKWFIPKSGLISSAAAVNTFCADIAGAGKYKLGLRSDFTNSAYADSVIFPDDPTAASGISLSTGKHNGYTRAIGGGVFAEWGNPDGSTYYLNSDWENFYYWVSESWSSSLRYMIYSGFGTVGYGMPSVSAFRAACVSN</sequence>
<protein>
    <submittedName>
        <fullName evidence="2">Uncharacterized protein</fullName>
    </submittedName>
</protein>
<gene>
    <name evidence="2" type="ORF">DES39_2079</name>
</gene>
<keyword evidence="3" id="KW-1185">Reference proteome</keyword>
<feature type="transmembrane region" description="Helical" evidence="1">
    <location>
        <begin position="42"/>
        <end position="64"/>
    </location>
</feature>
<keyword evidence="1" id="KW-1133">Transmembrane helix</keyword>
<comment type="caution">
    <text evidence="2">The sequence shown here is derived from an EMBL/GenBank/DDBJ whole genome shotgun (WGS) entry which is preliminary data.</text>
</comment>
<keyword evidence="1" id="KW-0812">Transmembrane</keyword>